<gene>
    <name evidence="2" type="ORF">DKG75_18725</name>
</gene>
<comment type="caution">
    <text evidence="2">The sequence shown here is derived from an EMBL/GenBank/DDBJ whole genome shotgun (WGS) entry which is preliminary data.</text>
</comment>
<proteinExistence type="predicted"/>
<name>A0A317E0V9_9PROT</name>
<accession>A0A317E0V9</accession>
<protein>
    <submittedName>
        <fullName evidence="2">Uncharacterized protein</fullName>
    </submittedName>
</protein>
<evidence type="ECO:0000256" key="1">
    <source>
        <dbReference type="SAM" id="SignalP"/>
    </source>
</evidence>
<keyword evidence="3" id="KW-1185">Reference proteome</keyword>
<feature type="chain" id="PRO_5016311326" evidence="1">
    <location>
        <begin position="24"/>
        <end position="432"/>
    </location>
</feature>
<organism evidence="2 3">
    <name type="scientific">Zavarzinia compransoris</name>
    <dbReference type="NCBI Taxonomy" id="1264899"/>
    <lineage>
        <taxon>Bacteria</taxon>
        <taxon>Pseudomonadati</taxon>
        <taxon>Pseudomonadota</taxon>
        <taxon>Alphaproteobacteria</taxon>
        <taxon>Rhodospirillales</taxon>
        <taxon>Zavarziniaceae</taxon>
        <taxon>Zavarzinia</taxon>
    </lineage>
</organism>
<sequence>MREYLLALALALLLPFGAGPARAEPLETVRDHQYCRTGDNRPLRQTVVVVDEALVRHRPSDADDAADIRRHNNGWMSPILKIADAGQSAATNAMLPGELLTVQVARLESRELSLLFSGCSPNISAADLEARRQAQGTFGSLFEGSVDGVQEEARDGFRKRLQGTLNSLAGKGGVKAEAGEKATPALLPGLANGGRFVDLANGIPRILLVSSFADLDPAGLADPAAARRAGLERAASLGIDLQRAEVYVVGLAPALGANAKPYVESLVLGMRGQLTGLGTQGLPALAGNPVAVRTYAGVVDMLDYEAAVQLRLAWDAGGNLVNSWVETSRKRLISTPFAGKVLCDAKGNCTVKGDGRWMGQAWNPDVTESPKDTDFAPQFSWNGFRFIEITASGDIGQVRIFDPQIRVIRSDVSGRETPDFRFEAKLSPGLQF</sequence>
<reference evidence="3" key="1">
    <citation type="submission" date="2018-05" db="EMBL/GenBank/DDBJ databases">
        <title>Zavarzinia sp. HR-AS.</title>
        <authorList>
            <person name="Lee Y."/>
            <person name="Jeon C.O."/>
        </authorList>
    </citation>
    <scope>NUCLEOTIDE SEQUENCE [LARGE SCALE GENOMIC DNA]</scope>
    <source>
        <strain evidence="3">DSM 1231</strain>
    </source>
</reference>
<evidence type="ECO:0000313" key="3">
    <source>
        <dbReference type="Proteomes" id="UP000246077"/>
    </source>
</evidence>
<feature type="signal peptide" evidence="1">
    <location>
        <begin position="1"/>
        <end position="23"/>
    </location>
</feature>
<keyword evidence="1" id="KW-0732">Signal</keyword>
<dbReference type="AlphaFoldDB" id="A0A317E0V9"/>
<dbReference type="RefSeq" id="WP_109922689.1">
    <property type="nucleotide sequence ID" value="NZ_QGLF01000005.1"/>
</dbReference>
<dbReference type="EMBL" id="QGLF01000005">
    <property type="protein sequence ID" value="PWR19003.1"/>
    <property type="molecule type" value="Genomic_DNA"/>
</dbReference>
<evidence type="ECO:0000313" key="2">
    <source>
        <dbReference type="EMBL" id="PWR19003.1"/>
    </source>
</evidence>
<dbReference type="Proteomes" id="UP000246077">
    <property type="component" value="Unassembled WGS sequence"/>
</dbReference>
<dbReference type="OrthoDB" id="7605241at2"/>